<evidence type="ECO:0000313" key="1">
    <source>
        <dbReference type="EMBL" id="KAK4014443.1"/>
    </source>
</evidence>
<evidence type="ECO:0000313" key="2">
    <source>
        <dbReference type="Proteomes" id="UP001234178"/>
    </source>
</evidence>
<comment type="caution">
    <text evidence="1">The sequence shown here is derived from an EMBL/GenBank/DDBJ whole genome shotgun (WGS) entry which is preliminary data.</text>
</comment>
<dbReference type="EMBL" id="JAOYFB010000004">
    <property type="protein sequence ID" value="KAK4014443.1"/>
    <property type="molecule type" value="Genomic_DNA"/>
</dbReference>
<organism evidence="1 2">
    <name type="scientific">Daphnia magna</name>
    <dbReference type="NCBI Taxonomy" id="35525"/>
    <lineage>
        <taxon>Eukaryota</taxon>
        <taxon>Metazoa</taxon>
        <taxon>Ecdysozoa</taxon>
        <taxon>Arthropoda</taxon>
        <taxon>Crustacea</taxon>
        <taxon>Branchiopoda</taxon>
        <taxon>Diplostraca</taxon>
        <taxon>Cladocera</taxon>
        <taxon>Anomopoda</taxon>
        <taxon>Daphniidae</taxon>
        <taxon>Daphnia</taxon>
    </lineage>
</organism>
<dbReference type="Proteomes" id="UP001234178">
    <property type="component" value="Unassembled WGS sequence"/>
</dbReference>
<proteinExistence type="predicted"/>
<accession>A0ABQ9ZND0</accession>
<gene>
    <name evidence="1" type="ORF">OUZ56_026965</name>
</gene>
<protein>
    <submittedName>
        <fullName evidence="1">Uncharacterized protein</fullName>
    </submittedName>
</protein>
<name>A0ABQ9ZND0_9CRUS</name>
<reference evidence="1 2" key="1">
    <citation type="journal article" date="2023" name="Nucleic Acids Res.">
        <title>The hologenome of Daphnia magna reveals possible DNA methylation and microbiome-mediated evolution of the host genome.</title>
        <authorList>
            <person name="Chaturvedi A."/>
            <person name="Li X."/>
            <person name="Dhandapani V."/>
            <person name="Marshall H."/>
            <person name="Kissane S."/>
            <person name="Cuenca-Cambronero M."/>
            <person name="Asole G."/>
            <person name="Calvet F."/>
            <person name="Ruiz-Romero M."/>
            <person name="Marangio P."/>
            <person name="Guigo R."/>
            <person name="Rago D."/>
            <person name="Mirbahai L."/>
            <person name="Eastwood N."/>
            <person name="Colbourne J.K."/>
            <person name="Zhou J."/>
            <person name="Mallon E."/>
            <person name="Orsini L."/>
        </authorList>
    </citation>
    <scope>NUCLEOTIDE SEQUENCE [LARGE SCALE GENOMIC DNA]</scope>
    <source>
        <strain evidence="1">LRV0_1</strain>
    </source>
</reference>
<keyword evidence="2" id="KW-1185">Reference proteome</keyword>
<sequence>MKSRRLTLLSSSIGYDENFYKFCNSLMQSKCSKKANRKEVLECCLSMYQFFFGTCTIAQDNDTTILFLLRMVRIRNSHFDSDTLRQLKCIISKELQVRAIVNVQIHRMFKRSSHKMTAIQPMTK</sequence>